<reference evidence="2 3" key="1">
    <citation type="journal article" date="2019" name="Nat. Ecol. Evol.">
        <title>Megaphylogeny resolves global patterns of mushroom evolution.</title>
        <authorList>
            <person name="Varga T."/>
            <person name="Krizsan K."/>
            <person name="Foldi C."/>
            <person name="Dima B."/>
            <person name="Sanchez-Garcia M."/>
            <person name="Sanchez-Ramirez S."/>
            <person name="Szollosi G.J."/>
            <person name="Szarkandi J.G."/>
            <person name="Papp V."/>
            <person name="Albert L."/>
            <person name="Andreopoulos W."/>
            <person name="Angelini C."/>
            <person name="Antonin V."/>
            <person name="Barry K.W."/>
            <person name="Bougher N.L."/>
            <person name="Buchanan P."/>
            <person name="Buyck B."/>
            <person name="Bense V."/>
            <person name="Catcheside P."/>
            <person name="Chovatia M."/>
            <person name="Cooper J."/>
            <person name="Damon W."/>
            <person name="Desjardin D."/>
            <person name="Finy P."/>
            <person name="Geml J."/>
            <person name="Haridas S."/>
            <person name="Hughes K."/>
            <person name="Justo A."/>
            <person name="Karasinski D."/>
            <person name="Kautmanova I."/>
            <person name="Kiss B."/>
            <person name="Kocsube S."/>
            <person name="Kotiranta H."/>
            <person name="LaButti K.M."/>
            <person name="Lechner B.E."/>
            <person name="Liimatainen K."/>
            <person name="Lipzen A."/>
            <person name="Lukacs Z."/>
            <person name="Mihaltcheva S."/>
            <person name="Morgado L.N."/>
            <person name="Niskanen T."/>
            <person name="Noordeloos M.E."/>
            <person name="Ohm R.A."/>
            <person name="Ortiz-Santana B."/>
            <person name="Ovrebo C."/>
            <person name="Racz N."/>
            <person name="Riley R."/>
            <person name="Savchenko A."/>
            <person name="Shiryaev A."/>
            <person name="Soop K."/>
            <person name="Spirin V."/>
            <person name="Szebenyi C."/>
            <person name="Tomsovsky M."/>
            <person name="Tulloss R.E."/>
            <person name="Uehling J."/>
            <person name="Grigoriev I.V."/>
            <person name="Vagvolgyi C."/>
            <person name="Papp T."/>
            <person name="Martin F.M."/>
            <person name="Miettinen O."/>
            <person name="Hibbett D.S."/>
            <person name="Nagy L.G."/>
        </authorList>
    </citation>
    <scope>NUCLEOTIDE SEQUENCE [LARGE SCALE GENOMIC DNA]</scope>
    <source>
        <strain evidence="2 3">FP101781</strain>
    </source>
</reference>
<feature type="region of interest" description="Disordered" evidence="1">
    <location>
        <begin position="44"/>
        <end position="84"/>
    </location>
</feature>
<proteinExistence type="predicted"/>
<dbReference type="EMBL" id="QPFP01000070">
    <property type="protein sequence ID" value="TEB24082.1"/>
    <property type="molecule type" value="Genomic_DNA"/>
</dbReference>
<evidence type="ECO:0000313" key="2">
    <source>
        <dbReference type="EMBL" id="TEB24082.1"/>
    </source>
</evidence>
<evidence type="ECO:0000313" key="3">
    <source>
        <dbReference type="Proteomes" id="UP000298030"/>
    </source>
</evidence>
<dbReference type="Proteomes" id="UP000298030">
    <property type="component" value="Unassembled WGS sequence"/>
</dbReference>
<accession>A0A4Y7SQL0</accession>
<organism evidence="2 3">
    <name type="scientific">Coprinellus micaceus</name>
    <name type="common">Glistening ink-cap mushroom</name>
    <name type="synonym">Coprinus micaceus</name>
    <dbReference type="NCBI Taxonomy" id="71717"/>
    <lineage>
        <taxon>Eukaryota</taxon>
        <taxon>Fungi</taxon>
        <taxon>Dikarya</taxon>
        <taxon>Basidiomycota</taxon>
        <taxon>Agaricomycotina</taxon>
        <taxon>Agaricomycetes</taxon>
        <taxon>Agaricomycetidae</taxon>
        <taxon>Agaricales</taxon>
        <taxon>Agaricineae</taxon>
        <taxon>Psathyrellaceae</taxon>
        <taxon>Coprinellus</taxon>
    </lineage>
</organism>
<feature type="compositionally biased region" description="Low complexity" evidence="1">
    <location>
        <begin position="140"/>
        <end position="154"/>
    </location>
</feature>
<dbReference type="AlphaFoldDB" id="A0A4Y7SQL0"/>
<feature type="region of interest" description="Disordered" evidence="1">
    <location>
        <begin position="140"/>
        <end position="159"/>
    </location>
</feature>
<keyword evidence="3" id="KW-1185">Reference proteome</keyword>
<protein>
    <submittedName>
        <fullName evidence="2">Uncharacterized protein</fullName>
    </submittedName>
</protein>
<sequence>MPQVHISEWFPSPRSSTFDASIHAMPTHAPELDFGPEFDARMKSPSPADATMMPPPLPATPKRTKKLARIGGGGGPRRPTGLILSPRRVSPTKVLLSDAAGRRARIYNGSSPGCSISGSSLRVAGTAIAGSPERLALLSSASPSRSRIPSPYLSPKRKASGIGCKKLRSSPSTKVSLGLIGSVLGRLKRFKTGGRAKLKFLQIGKVGGKGGSEWSSLRHPLGQAFPLSVGPPLAVTSDEDALSTELDQMLFATVEPMSPTTAMGCLSLGGSSSTPDVTTSALESESNPFMTPRAYQDAMGSFRRYASPQPDLWCRTSAVDWIHAYLIGARSLLFVQRGCI</sequence>
<evidence type="ECO:0000256" key="1">
    <source>
        <dbReference type="SAM" id="MobiDB-lite"/>
    </source>
</evidence>
<gene>
    <name evidence="2" type="ORF">FA13DRAFT_1797465</name>
</gene>
<dbReference type="OrthoDB" id="10675693at2759"/>
<comment type="caution">
    <text evidence="2">The sequence shown here is derived from an EMBL/GenBank/DDBJ whole genome shotgun (WGS) entry which is preliminary data.</text>
</comment>
<name>A0A4Y7SQL0_COPMI</name>